<name>A0ABU4AYM4_9NOCA</name>
<dbReference type="RefSeq" id="WP_300523289.1">
    <property type="nucleotide sequence ID" value="NZ_JAWLKE010000004.1"/>
</dbReference>
<protein>
    <recommendedName>
        <fullName evidence="4">Integral membrane protein</fullName>
    </recommendedName>
</protein>
<keyword evidence="3" id="KW-1185">Reference proteome</keyword>
<evidence type="ECO:0008006" key="4">
    <source>
        <dbReference type="Google" id="ProtNLM"/>
    </source>
</evidence>
<gene>
    <name evidence="2" type="ORF">R3P95_12185</name>
</gene>
<feature type="transmembrane region" description="Helical" evidence="1">
    <location>
        <begin position="42"/>
        <end position="61"/>
    </location>
</feature>
<evidence type="ECO:0000313" key="3">
    <source>
        <dbReference type="Proteomes" id="UP001185899"/>
    </source>
</evidence>
<keyword evidence="1" id="KW-0472">Membrane</keyword>
<proteinExistence type="predicted"/>
<accession>A0ABU4AYM4</accession>
<keyword evidence="1" id="KW-1133">Transmembrane helix</keyword>
<dbReference type="EMBL" id="JAWLKE010000004">
    <property type="protein sequence ID" value="MDV6231309.1"/>
    <property type="molecule type" value="Genomic_DNA"/>
</dbReference>
<evidence type="ECO:0000256" key="1">
    <source>
        <dbReference type="SAM" id="Phobius"/>
    </source>
</evidence>
<evidence type="ECO:0000313" key="2">
    <source>
        <dbReference type="EMBL" id="MDV6231309.1"/>
    </source>
</evidence>
<sequence length="129" mass="13078">MTAPTRNKFERWSGGMPLAAPVAFGAVLLIASVSSKLGGSSLFFFAPLAFVTSGTMVWLGARRDPTRDHLAHVTVGSGLLVGCGVVVAVCGLAGGLMLYSPTFWASIAVVAAIAAPISAGISPFSSPRG</sequence>
<feature type="transmembrane region" description="Helical" evidence="1">
    <location>
        <begin position="12"/>
        <end position="30"/>
    </location>
</feature>
<reference evidence="2 3" key="1">
    <citation type="submission" date="2023-10" db="EMBL/GenBank/DDBJ databases">
        <title>Development of a sustainable strategy for remediation of hydrocarbon-contaminated territories based on the waste exchange concept.</title>
        <authorList>
            <person name="Krivoruchko A."/>
        </authorList>
    </citation>
    <scope>NUCLEOTIDE SEQUENCE [LARGE SCALE GENOMIC DNA]</scope>
    <source>
        <strain evidence="2 3">IEGM 1322</strain>
    </source>
</reference>
<dbReference type="Proteomes" id="UP001185899">
    <property type="component" value="Unassembled WGS sequence"/>
</dbReference>
<keyword evidence="1" id="KW-0812">Transmembrane</keyword>
<feature type="transmembrane region" description="Helical" evidence="1">
    <location>
        <begin position="103"/>
        <end position="124"/>
    </location>
</feature>
<organism evidence="2 3">
    <name type="scientific">Rhodococcus cercidiphylli</name>
    <dbReference type="NCBI Taxonomy" id="489916"/>
    <lineage>
        <taxon>Bacteria</taxon>
        <taxon>Bacillati</taxon>
        <taxon>Actinomycetota</taxon>
        <taxon>Actinomycetes</taxon>
        <taxon>Mycobacteriales</taxon>
        <taxon>Nocardiaceae</taxon>
        <taxon>Rhodococcus</taxon>
    </lineage>
</organism>
<comment type="caution">
    <text evidence="2">The sequence shown here is derived from an EMBL/GenBank/DDBJ whole genome shotgun (WGS) entry which is preliminary data.</text>
</comment>
<feature type="transmembrane region" description="Helical" evidence="1">
    <location>
        <begin position="73"/>
        <end position="97"/>
    </location>
</feature>